<keyword evidence="1" id="KW-0732">Signal</keyword>
<dbReference type="Proteomes" id="UP001551210">
    <property type="component" value="Unassembled WGS sequence"/>
</dbReference>
<gene>
    <name evidence="3" type="ORF">AB0A76_02275</name>
</gene>
<keyword evidence="3" id="KW-0378">Hydrolase</keyword>
<organism evidence="3 4">
    <name type="scientific">Streptomyces exfoliatus</name>
    <name type="common">Streptomyces hydrogenans</name>
    <dbReference type="NCBI Taxonomy" id="1905"/>
    <lineage>
        <taxon>Bacteria</taxon>
        <taxon>Bacillati</taxon>
        <taxon>Actinomycetota</taxon>
        <taxon>Actinomycetes</taxon>
        <taxon>Kitasatosporales</taxon>
        <taxon>Streptomycetaceae</taxon>
        <taxon>Streptomyces</taxon>
    </lineage>
</organism>
<dbReference type="InterPro" id="IPR018711">
    <property type="entry name" value="NAGPA"/>
</dbReference>
<keyword evidence="3" id="KW-0326">Glycosidase</keyword>
<accession>A0ABV3CP91</accession>
<feature type="chain" id="PRO_5045100121" evidence="1">
    <location>
        <begin position="36"/>
        <end position="466"/>
    </location>
</feature>
<name>A0ABV3CP91_STREX</name>
<dbReference type="EMBL" id="JBEZAM010000002">
    <property type="protein sequence ID" value="MEU7292024.1"/>
    <property type="molecule type" value="Genomic_DNA"/>
</dbReference>
<dbReference type="PANTHER" id="PTHR40446:SF2">
    <property type="entry name" value="N-ACETYLGLUCOSAMINE-1-PHOSPHODIESTER ALPHA-N-ACETYLGLUCOSAMINIDASE"/>
    <property type="match status" value="1"/>
</dbReference>
<protein>
    <submittedName>
        <fullName evidence="3">Phosphodiester glycosidase family protein</fullName>
    </submittedName>
</protein>
<evidence type="ECO:0000259" key="2">
    <source>
        <dbReference type="Pfam" id="PF09992"/>
    </source>
</evidence>
<evidence type="ECO:0000256" key="1">
    <source>
        <dbReference type="SAM" id="SignalP"/>
    </source>
</evidence>
<dbReference type="PANTHER" id="PTHR40446">
    <property type="entry name" value="N-ACETYLGLUCOSAMINE-1-PHOSPHODIESTER ALPHA-N-ACETYLGLUCOSAMINIDASE"/>
    <property type="match status" value="1"/>
</dbReference>
<evidence type="ECO:0000313" key="3">
    <source>
        <dbReference type="EMBL" id="MEU7292024.1"/>
    </source>
</evidence>
<dbReference type="RefSeq" id="WP_359203587.1">
    <property type="nucleotide sequence ID" value="NZ_JBEZAM010000002.1"/>
</dbReference>
<dbReference type="Pfam" id="PF09992">
    <property type="entry name" value="NAGPA"/>
    <property type="match status" value="1"/>
</dbReference>
<dbReference type="GO" id="GO:0016798">
    <property type="term" value="F:hydrolase activity, acting on glycosyl bonds"/>
    <property type="evidence" value="ECO:0007669"/>
    <property type="project" value="UniProtKB-KW"/>
</dbReference>
<reference evidence="3 4" key="1">
    <citation type="submission" date="2024-06" db="EMBL/GenBank/DDBJ databases">
        <title>The Natural Products Discovery Center: Release of the First 8490 Sequenced Strains for Exploring Actinobacteria Biosynthetic Diversity.</title>
        <authorList>
            <person name="Kalkreuter E."/>
            <person name="Kautsar S.A."/>
            <person name="Yang D."/>
            <person name="Bader C.D."/>
            <person name="Teijaro C.N."/>
            <person name="Fluegel L."/>
            <person name="Davis C.M."/>
            <person name="Simpson J.R."/>
            <person name="Lauterbach L."/>
            <person name="Steele A.D."/>
            <person name="Gui C."/>
            <person name="Meng S."/>
            <person name="Li G."/>
            <person name="Viehrig K."/>
            <person name="Ye F."/>
            <person name="Su P."/>
            <person name="Kiefer A.F."/>
            <person name="Nichols A."/>
            <person name="Cepeda A.J."/>
            <person name="Yan W."/>
            <person name="Fan B."/>
            <person name="Jiang Y."/>
            <person name="Adhikari A."/>
            <person name="Zheng C.-J."/>
            <person name="Schuster L."/>
            <person name="Cowan T.M."/>
            <person name="Smanski M.J."/>
            <person name="Chevrette M.G."/>
            <person name="De Carvalho L.P.S."/>
            <person name="Shen B."/>
        </authorList>
    </citation>
    <scope>NUCLEOTIDE SEQUENCE [LARGE SCALE GENOMIC DNA]</scope>
    <source>
        <strain evidence="3 4">NPDC045705</strain>
    </source>
</reference>
<feature type="signal peptide" evidence="1">
    <location>
        <begin position="1"/>
        <end position="35"/>
    </location>
</feature>
<sequence length="466" mass="48226">MRVTRPHLPTKSRTWVAAAAALGAALALTASSSGAAEPATSPLAAWTAGTPVTVAAGVTRTTWTETTPDNRAKARALQIVEIDPLAGAVTLESAIGANDSLAETLTEQLAKVTPVTTRHPWAGVNGGLFQREPAGTGAESTIVHTSVTATDGVLHSAGCWSGGKGSSGAVIQYGLPYITKLSTKLNLIAPSGETVRIDDFNRAPGRVPHCARDTDDVLVTASPPVYTDPSEIVVFTHDYGAPVPAPGSDPGVAATMDEGFEVVVDANGVVTRTREGRGGTPVPAGGRVIQGIGTGAQWLRDHFVPGNTATIDQKLHDVTMKRDIPLDASVDVVSSFHQLLRHGDIPAELPNSCSGTETGTDGTTLICTDSRTALGTNVRGRPVLVTLTGQDNEDGDYLQSFAALLNSPELGIVDALNLDGGGSTTLQTGTQVHTPPTDLKDGTRVHREVADTVYTGVGGYGLYVKP</sequence>
<comment type="caution">
    <text evidence="3">The sequence shown here is derived from an EMBL/GenBank/DDBJ whole genome shotgun (WGS) entry which is preliminary data.</text>
</comment>
<evidence type="ECO:0000313" key="4">
    <source>
        <dbReference type="Proteomes" id="UP001551210"/>
    </source>
</evidence>
<feature type="domain" description="Phosphodiester glycosidase" evidence="2">
    <location>
        <begin position="261"/>
        <end position="453"/>
    </location>
</feature>
<proteinExistence type="predicted"/>
<keyword evidence="4" id="KW-1185">Reference proteome</keyword>